<dbReference type="PANTHER" id="PTHR11373:SF32">
    <property type="entry name" value="DEOXYGUANOSINETRIPHOSPHATE TRIPHOSPHOHYDROLASE"/>
    <property type="match status" value="1"/>
</dbReference>
<comment type="caution">
    <text evidence="3">The sequence shown here is derived from an EMBL/GenBank/DDBJ whole genome shotgun (WGS) entry which is preliminary data.</text>
</comment>
<sequence>MQNRFYQIFDLERFPENQKIDDGEYRSAFEIERDRIVFSYPFRRLQSKTQVFQSGEYDFYRTRLTHSIEVAKIGRSICKYLRASSDLLSEDFYIDADLTEAVCLAHDLGHPPFGHIGERKLNELMAAHGGFEGNGQTLRILTELIYERPGRTKGIAPTRAFLDGVMKYKALHSEHLQTSGVPPENHFIYDNQSEWRQTIFGGDQPPAEMQSPASLNAFKSIECQIMDWADDTAYSLHDIVDGIHARYITVGSLNDWAEGRDLNEEQRQHIDKLCQVIRENRYEPYFGSRIGRFVHGCSLVRREGFLSDRTHRHAFDLKIDPSVKAESQLYKQIALHLIFKSTQLQQIEFKGGHILERLFQGLSEHCAEGKGEGLRILSPQVLELMDQESTTTGRYRRLCDYVAGLTDGLAVRTYKRLYDADFGSIAELV</sequence>
<dbReference type="InterPro" id="IPR006261">
    <property type="entry name" value="dGTPase"/>
</dbReference>
<dbReference type="Pfam" id="PF01966">
    <property type="entry name" value="HD"/>
    <property type="match status" value="1"/>
</dbReference>
<evidence type="ECO:0000256" key="1">
    <source>
        <dbReference type="ARBA" id="ARBA00022801"/>
    </source>
</evidence>
<dbReference type="FunCoup" id="A0A317ZPK5">
    <property type="interactions" value="118"/>
</dbReference>
<proteinExistence type="predicted"/>
<dbReference type="EMBL" id="QHJQ01000001">
    <property type="protein sequence ID" value="PXA05311.1"/>
    <property type="molecule type" value="Genomic_DNA"/>
</dbReference>
<dbReference type="InterPro" id="IPR006674">
    <property type="entry name" value="HD_domain"/>
</dbReference>
<keyword evidence="1 3" id="KW-0378">Hydrolase</keyword>
<gene>
    <name evidence="3" type="ORF">DDZ13_00150</name>
</gene>
<dbReference type="InterPro" id="IPR003607">
    <property type="entry name" value="HD/PDEase_dom"/>
</dbReference>
<dbReference type="Gene3D" id="1.10.3210.10">
    <property type="entry name" value="Hypothetical protein af1432"/>
    <property type="match status" value="1"/>
</dbReference>
<organism evidence="3 4">
    <name type="scientific">Coraliomargarita sinensis</name>
    <dbReference type="NCBI Taxonomy" id="2174842"/>
    <lineage>
        <taxon>Bacteria</taxon>
        <taxon>Pseudomonadati</taxon>
        <taxon>Verrucomicrobiota</taxon>
        <taxon>Opitutia</taxon>
        <taxon>Puniceicoccales</taxon>
        <taxon>Coraliomargaritaceae</taxon>
        <taxon>Coraliomargarita</taxon>
    </lineage>
</organism>
<dbReference type="SUPFAM" id="SSF109604">
    <property type="entry name" value="HD-domain/PDEase-like"/>
    <property type="match status" value="1"/>
</dbReference>
<keyword evidence="4" id="KW-1185">Reference proteome</keyword>
<dbReference type="PANTHER" id="PTHR11373">
    <property type="entry name" value="DEOXYNUCLEOSIDE TRIPHOSPHATE TRIPHOSPHOHYDROLASE"/>
    <property type="match status" value="1"/>
</dbReference>
<dbReference type="PROSITE" id="PS51831">
    <property type="entry name" value="HD"/>
    <property type="match status" value="1"/>
</dbReference>
<protein>
    <submittedName>
        <fullName evidence="3">Deoxyguanosinetriphosphate triphosphohydrolase</fullName>
    </submittedName>
</protein>
<dbReference type="Pfam" id="PF13286">
    <property type="entry name" value="HD_assoc"/>
    <property type="match status" value="1"/>
</dbReference>
<dbReference type="InterPro" id="IPR050135">
    <property type="entry name" value="dGTPase-like"/>
</dbReference>
<dbReference type="NCBIfam" id="TIGR01353">
    <property type="entry name" value="dGTP_triPase"/>
    <property type="match status" value="1"/>
</dbReference>
<dbReference type="CDD" id="cd00077">
    <property type="entry name" value="HDc"/>
    <property type="match status" value="1"/>
</dbReference>
<evidence type="ECO:0000313" key="4">
    <source>
        <dbReference type="Proteomes" id="UP000247099"/>
    </source>
</evidence>
<dbReference type="InParanoid" id="A0A317ZPK5"/>
<evidence type="ECO:0000259" key="2">
    <source>
        <dbReference type="PROSITE" id="PS51831"/>
    </source>
</evidence>
<dbReference type="GO" id="GO:0008832">
    <property type="term" value="F:dGTPase activity"/>
    <property type="evidence" value="ECO:0007669"/>
    <property type="project" value="TreeGrafter"/>
</dbReference>
<dbReference type="SMART" id="SM00471">
    <property type="entry name" value="HDc"/>
    <property type="match status" value="1"/>
</dbReference>
<dbReference type="AlphaFoldDB" id="A0A317ZPK5"/>
<name>A0A317ZPK5_9BACT</name>
<reference evidence="3 4" key="1">
    <citation type="submission" date="2018-05" db="EMBL/GenBank/DDBJ databases">
        <title>Coraliomargarita sinensis sp. nov., isolated from a marine solar saltern.</title>
        <authorList>
            <person name="Zhou L.Y."/>
        </authorList>
    </citation>
    <scope>NUCLEOTIDE SEQUENCE [LARGE SCALE GENOMIC DNA]</scope>
    <source>
        <strain evidence="3 4">WN38</strain>
    </source>
</reference>
<accession>A0A317ZPK5</accession>
<dbReference type="GO" id="GO:0006203">
    <property type="term" value="P:dGTP catabolic process"/>
    <property type="evidence" value="ECO:0007669"/>
    <property type="project" value="TreeGrafter"/>
</dbReference>
<feature type="domain" description="HD" evidence="2">
    <location>
        <begin position="63"/>
        <end position="235"/>
    </location>
</feature>
<dbReference type="OrthoDB" id="9803619at2"/>
<dbReference type="RefSeq" id="WP_110129392.1">
    <property type="nucleotide sequence ID" value="NZ_QHJQ01000001.1"/>
</dbReference>
<dbReference type="Proteomes" id="UP000247099">
    <property type="component" value="Unassembled WGS sequence"/>
</dbReference>
<evidence type="ECO:0000313" key="3">
    <source>
        <dbReference type="EMBL" id="PXA05311.1"/>
    </source>
</evidence>
<dbReference type="InterPro" id="IPR026875">
    <property type="entry name" value="PHydrolase_assoc_dom"/>
</dbReference>